<organism evidence="1 2">
    <name type="scientific">Lactuca sativa</name>
    <name type="common">Garden lettuce</name>
    <dbReference type="NCBI Taxonomy" id="4236"/>
    <lineage>
        <taxon>Eukaryota</taxon>
        <taxon>Viridiplantae</taxon>
        <taxon>Streptophyta</taxon>
        <taxon>Embryophyta</taxon>
        <taxon>Tracheophyta</taxon>
        <taxon>Spermatophyta</taxon>
        <taxon>Magnoliopsida</taxon>
        <taxon>eudicotyledons</taxon>
        <taxon>Gunneridae</taxon>
        <taxon>Pentapetalae</taxon>
        <taxon>asterids</taxon>
        <taxon>campanulids</taxon>
        <taxon>Asterales</taxon>
        <taxon>Asteraceae</taxon>
        <taxon>Cichorioideae</taxon>
        <taxon>Cichorieae</taxon>
        <taxon>Lactucinae</taxon>
        <taxon>Lactuca</taxon>
    </lineage>
</organism>
<dbReference type="AlphaFoldDB" id="A0A9R1WT19"/>
<proteinExistence type="predicted"/>
<name>A0A9R1WT19_LACSA</name>
<dbReference type="PANTHER" id="PTHR31973:SF185">
    <property type="entry name" value="TRANSPOSASE, MUDR, PLANT, MULE TRANSPOSASE DOMAIN-CONTAINING PROTEIN"/>
    <property type="match status" value="1"/>
</dbReference>
<gene>
    <name evidence="1" type="ORF">LSAT_V11C100021700</name>
</gene>
<reference evidence="1 2" key="1">
    <citation type="journal article" date="2017" name="Nat. Commun.">
        <title>Genome assembly with in vitro proximity ligation data and whole-genome triplication in lettuce.</title>
        <authorList>
            <person name="Reyes-Chin-Wo S."/>
            <person name="Wang Z."/>
            <person name="Yang X."/>
            <person name="Kozik A."/>
            <person name="Arikit S."/>
            <person name="Song C."/>
            <person name="Xia L."/>
            <person name="Froenicke L."/>
            <person name="Lavelle D.O."/>
            <person name="Truco M.J."/>
            <person name="Xia R."/>
            <person name="Zhu S."/>
            <person name="Xu C."/>
            <person name="Xu H."/>
            <person name="Xu X."/>
            <person name="Cox K."/>
            <person name="Korf I."/>
            <person name="Meyers B.C."/>
            <person name="Michelmore R.W."/>
        </authorList>
    </citation>
    <scope>NUCLEOTIDE SEQUENCE [LARGE SCALE GENOMIC DNA]</scope>
    <source>
        <strain evidence="2">cv. Salinas</strain>
        <tissue evidence="1">Seedlings</tissue>
    </source>
</reference>
<evidence type="ECO:0000313" key="1">
    <source>
        <dbReference type="EMBL" id="KAJ0228327.1"/>
    </source>
</evidence>
<accession>A0A9R1WT19</accession>
<dbReference type="Proteomes" id="UP000235145">
    <property type="component" value="Unassembled WGS sequence"/>
</dbReference>
<protein>
    <submittedName>
        <fullName evidence="1">Uncharacterized protein</fullName>
    </submittedName>
</protein>
<dbReference type="PANTHER" id="PTHR31973">
    <property type="entry name" value="POLYPROTEIN, PUTATIVE-RELATED"/>
    <property type="match status" value="1"/>
</dbReference>
<sequence>MISTVGLVTLVASKSRSKSDVVHVEPIVDVDEFVNDETKLMMVVDDGNIIPHGEPVEHFQNKANSIETVIQAVFPNTCHGLCCRHLLMNMRAKIDKQERKKILFWEATKAYREYDFKESLGRLRRVLNDDRRTLLDIIGNERWERSCFPVGWYNLMISNSAESVNALSRDARKLPITMLIDFF</sequence>
<evidence type="ECO:0000313" key="2">
    <source>
        <dbReference type="Proteomes" id="UP000235145"/>
    </source>
</evidence>
<keyword evidence="2" id="KW-1185">Reference proteome</keyword>
<comment type="caution">
    <text evidence="1">The sequence shown here is derived from an EMBL/GenBank/DDBJ whole genome shotgun (WGS) entry which is preliminary data.</text>
</comment>
<dbReference type="EMBL" id="NBSK02000001">
    <property type="protein sequence ID" value="KAJ0228327.1"/>
    <property type="molecule type" value="Genomic_DNA"/>
</dbReference>